<evidence type="ECO:0000313" key="2">
    <source>
        <dbReference type="EMBL" id="MBD1422008.1"/>
    </source>
</evidence>
<dbReference type="Proteomes" id="UP000651112">
    <property type="component" value="Unassembled WGS sequence"/>
</dbReference>
<keyword evidence="3" id="KW-1185">Reference proteome</keyword>
<comment type="caution">
    <text evidence="2">The sequence shown here is derived from an EMBL/GenBank/DDBJ whole genome shotgun (WGS) entry which is preliminary data.</text>
</comment>
<evidence type="ECO:0000313" key="3">
    <source>
        <dbReference type="Proteomes" id="UP000651112"/>
    </source>
</evidence>
<proteinExistence type="predicted"/>
<dbReference type="Pfam" id="PF10543">
    <property type="entry name" value="ORF6N"/>
    <property type="match status" value="1"/>
</dbReference>
<dbReference type="EMBL" id="JACNYL010000002">
    <property type="protein sequence ID" value="MBD1422008.1"/>
    <property type="molecule type" value="Genomic_DNA"/>
</dbReference>
<gene>
    <name evidence="2" type="ORF">H8B21_10545</name>
</gene>
<feature type="domain" description="KilA-N DNA-binding" evidence="1">
    <location>
        <begin position="20"/>
        <end position="104"/>
    </location>
</feature>
<evidence type="ECO:0000259" key="1">
    <source>
        <dbReference type="Pfam" id="PF10543"/>
    </source>
</evidence>
<dbReference type="InterPro" id="IPR018873">
    <property type="entry name" value="KilA-N_DNA-bd_domain"/>
</dbReference>
<name>A0ABR7XS56_9SPHI</name>
<organism evidence="2 3">
    <name type="scientific">Sphingobacterium chuzhouense</name>
    <dbReference type="NCBI Taxonomy" id="1742264"/>
    <lineage>
        <taxon>Bacteria</taxon>
        <taxon>Pseudomonadati</taxon>
        <taxon>Bacteroidota</taxon>
        <taxon>Sphingobacteriia</taxon>
        <taxon>Sphingobacteriales</taxon>
        <taxon>Sphingobacteriaceae</taxon>
        <taxon>Sphingobacterium</taxon>
    </lineage>
</organism>
<reference evidence="2 3" key="1">
    <citation type="submission" date="2020-08" db="EMBL/GenBank/DDBJ databases">
        <title>Sphingobacterium sp. DN00404 isolated from aquaculture water.</title>
        <authorList>
            <person name="Zhang M."/>
        </authorList>
    </citation>
    <scope>NUCLEOTIDE SEQUENCE [LARGE SCALE GENOMIC DNA]</scope>
    <source>
        <strain evidence="2 3">KCTC 42746</strain>
    </source>
</reference>
<accession>A0ABR7XS56</accession>
<protein>
    <submittedName>
        <fullName evidence="2">ORF6N domain-containing protein</fullName>
    </submittedName>
</protein>
<dbReference type="RefSeq" id="WP_190313706.1">
    <property type="nucleotide sequence ID" value="NZ_JACNYL010000002.1"/>
</dbReference>
<sequence length="201" mass="23092">MSKTKTEVKAVAIADDVLANKIYEFRGQKVMLDSDLAELYGVETKRLNEQVRRNASRFPDDFMFGLSNDEIIILKSQIATSRWGGRRKAPNVFTEHGVLMLSSVLNSEQAIQVNIQIMRIFAKIRQYFSDNTEIKMEIAEIKYTVEQIAKKQKGHDQNIELLFEYIDRLQEKQDTSPTASKVKKVIGFKIGDENENTDNCH</sequence>